<dbReference type="InterPro" id="IPR000674">
    <property type="entry name" value="Ald_Oxase/Xan_DH_a/b"/>
</dbReference>
<comment type="cofactor">
    <cofactor evidence="7">
        <name>[2Fe-2S] cluster</name>
        <dbReference type="ChEBI" id="CHEBI:190135"/>
    </cofactor>
</comment>
<dbReference type="FunFam" id="3.90.1170.50:FF:000003">
    <property type="entry name" value="Aldehyde oxidase"/>
    <property type="match status" value="1"/>
</dbReference>
<evidence type="ECO:0000313" key="9">
    <source>
        <dbReference type="EMBL" id="GBP32434.1"/>
    </source>
</evidence>
<dbReference type="AlphaFoldDB" id="A0A4C1V2W5"/>
<comment type="similarity">
    <text evidence="2">Belongs to the xanthine dehydrogenase family.</text>
</comment>
<dbReference type="InterPro" id="IPR016208">
    <property type="entry name" value="Ald_Oxase/xanthine_DH-like"/>
</dbReference>
<evidence type="ECO:0000313" key="10">
    <source>
        <dbReference type="Proteomes" id="UP000299102"/>
    </source>
</evidence>
<dbReference type="PANTHER" id="PTHR11908:SF132">
    <property type="entry name" value="ALDEHYDE OXIDASE 1-RELATED"/>
    <property type="match status" value="1"/>
</dbReference>
<dbReference type="Proteomes" id="UP000299102">
    <property type="component" value="Unassembled WGS sequence"/>
</dbReference>
<proteinExistence type="inferred from homology"/>
<dbReference type="FunFam" id="3.30.365.10:FF:000008">
    <property type="entry name" value="Aldehyde oxidase1"/>
    <property type="match status" value="1"/>
</dbReference>
<sequence>MLQLALKSLSKELIPDEMPPEPSAYCKKMLALGLFYKCILNLCPKNKVNARYRSGGEIFKRPVSRGTQTFDTDKTVWPLNKPIPKLEAIIQCSGEALYANDLPSAPREVYVCFVLSTVCVGQIDKIDTKEALNMPGVIAFLSAKDIPGKNTFTPTTVPWQEFDEEILASDKISYYGQPIGVVAAVTEKLAIRAAKSISVSYKNISKKKPVLTIEDALNAPSSENRVRKEIIIKPKNKGVDTNKVIKGSFVTPSQYHYTMEPQCCVVVPIEDQLDVYSSTQWMDLVQVAVAGCLNIPENSVNVIVRRVGGAYGGKASRSAAVAAACALVARRLRRPARLTLPIRDNMTAIGKRQTCLANYEVEIDNNGVIQYLNVTYYSDCGFCFNDTSGGEIANTMTNLYDVTRWSIEGYSVLTDKASNTWCRAPGTTEGTAIIEHIMERIAHTVKKDSIDIKMLHVAEQHNTIKDMIMSFRKECDYDVRVENVKKINAENSWIKRAIKMAIMSYPIGYSGNFGVTISIYHADGTVAISHGGIEMGQGINTKIAQVCAHFLNIPLEKVSVKPSNSFVTPNAMASNGSITSECLAYAVMKACEDMQQKLESVKEELENPTWEETVTKAYNKGINLQSSYMTSINDELKGYNVYGVAIIEVELDALTGTHQILKVDILEDTGRSISPEIDVGQIEGAFVMGLGLWTSEQLIYDADSGRLLTDRTWTYKPPGAKDIPLDFRVSFRRNSLNPTGVLRSKATGEPALVLAVVVIHALQFAIFEARKEHGYKDEDWVKVDTPYSVDSILKAISSNTDNFKLI</sequence>
<evidence type="ECO:0000256" key="3">
    <source>
        <dbReference type="ARBA" id="ARBA00022505"/>
    </source>
</evidence>
<dbReference type="GO" id="GO:0005506">
    <property type="term" value="F:iron ion binding"/>
    <property type="evidence" value="ECO:0007669"/>
    <property type="project" value="InterPro"/>
</dbReference>
<evidence type="ECO:0000256" key="1">
    <source>
        <dbReference type="ARBA" id="ARBA00001924"/>
    </source>
</evidence>
<keyword evidence="4" id="KW-0001">2Fe-2S</keyword>
<evidence type="ECO:0000256" key="4">
    <source>
        <dbReference type="ARBA" id="ARBA00022714"/>
    </source>
</evidence>
<dbReference type="Gene3D" id="3.90.1170.50">
    <property type="entry name" value="Aldehyde oxidase/xanthine dehydrogenase, a/b hammerhead"/>
    <property type="match status" value="1"/>
</dbReference>
<gene>
    <name evidence="9" type="primary">Xdh</name>
    <name evidence="9" type="ORF">EVAR_81241_1</name>
</gene>
<dbReference type="GO" id="GO:0016491">
    <property type="term" value="F:oxidoreductase activity"/>
    <property type="evidence" value="ECO:0007669"/>
    <property type="project" value="UniProtKB-KW"/>
</dbReference>
<dbReference type="EMBL" id="BGZK01000259">
    <property type="protein sequence ID" value="GBP32434.1"/>
    <property type="molecule type" value="Genomic_DNA"/>
</dbReference>
<evidence type="ECO:0000256" key="5">
    <source>
        <dbReference type="ARBA" id="ARBA00023002"/>
    </source>
</evidence>
<dbReference type="PANTHER" id="PTHR11908">
    <property type="entry name" value="XANTHINE DEHYDROGENASE"/>
    <property type="match status" value="1"/>
</dbReference>
<dbReference type="InterPro" id="IPR046867">
    <property type="entry name" value="AldOxase/xan_DH_MoCoBD2"/>
</dbReference>
<accession>A0A4C1V2W5</accession>
<dbReference type="Gene3D" id="3.30.365.10">
    <property type="entry name" value="Aldehyde oxidase/xanthine dehydrogenase, molybdopterin binding domain"/>
    <property type="match status" value="4"/>
</dbReference>
<dbReference type="FunFam" id="3.30.365.10:FF:000001">
    <property type="entry name" value="Xanthine dehydrogenase oxidase"/>
    <property type="match status" value="1"/>
</dbReference>
<comment type="cofactor">
    <cofactor evidence="1">
        <name>Mo-molybdopterin</name>
        <dbReference type="ChEBI" id="CHEBI:71302"/>
    </cofactor>
</comment>
<name>A0A4C1V2W5_EUMVA</name>
<keyword evidence="6" id="KW-0411">Iron-sulfur</keyword>
<comment type="caution">
    <text evidence="9">The sequence shown here is derived from an EMBL/GenBank/DDBJ whole genome shotgun (WGS) entry which is preliminary data.</text>
</comment>
<dbReference type="SUPFAM" id="SSF56003">
    <property type="entry name" value="Molybdenum cofactor-binding domain"/>
    <property type="match status" value="1"/>
</dbReference>
<protein>
    <submittedName>
        <fullName evidence="9">Xanthine dehydrogenase</fullName>
    </submittedName>
</protein>
<keyword evidence="5" id="KW-0560">Oxidoreductase</keyword>
<dbReference type="SMART" id="SM01008">
    <property type="entry name" value="Ald_Xan_dh_C"/>
    <property type="match status" value="1"/>
</dbReference>
<evidence type="ECO:0000256" key="2">
    <source>
        <dbReference type="ARBA" id="ARBA00006849"/>
    </source>
</evidence>
<keyword evidence="10" id="KW-1185">Reference proteome</keyword>
<evidence type="ECO:0000256" key="6">
    <source>
        <dbReference type="ARBA" id="ARBA00023014"/>
    </source>
</evidence>
<dbReference type="STRING" id="151549.A0A4C1V2W5"/>
<keyword evidence="4" id="KW-0479">Metal-binding</keyword>
<dbReference type="OrthoDB" id="8300278at2759"/>
<dbReference type="InterPro" id="IPR037165">
    <property type="entry name" value="AldOxase/xan_DH_Mopterin-bd_sf"/>
</dbReference>
<keyword evidence="3" id="KW-0500">Molybdenum</keyword>
<feature type="domain" description="Aldehyde oxidase/xanthine dehydrogenase a/b hammerhead" evidence="8">
    <location>
        <begin position="93"/>
        <end position="205"/>
    </location>
</feature>
<dbReference type="InterPro" id="IPR036856">
    <property type="entry name" value="Ald_Oxase/Xan_DH_a/b_sf"/>
</dbReference>
<dbReference type="Pfam" id="PF02738">
    <property type="entry name" value="MoCoBD_1"/>
    <property type="match status" value="1"/>
</dbReference>
<reference evidence="9 10" key="1">
    <citation type="journal article" date="2019" name="Commun. Biol.">
        <title>The bagworm genome reveals a unique fibroin gene that provides high tensile strength.</title>
        <authorList>
            <person name="Kono N."/>
            <person name="Nakamura H."/>
            <person name="Ohtoshi R."/>
            <person name="Tomita M."/>
            <person name="Numata K."/>
            <person name="Arakawa K."/>
        </authorList>
    </citation>
    <scope>NUCLEOTIDE SEQUENCE [LARGE SCALE GENOMIC DNA]</scope>
</reference>
<evidence type="ECO:0000259" key="8">
    <source>
        <dbReference type="SMART" id="SM01008"/>
    </source>
</evidence>
<dbReference type="Pfam" id="PF01315">
    <property type="entry name" value="Ald_Xan_dh_C"/>
    <property type="match status" value="1"/>
</dbReference>
<dbReference type="SUPFAM" id="SSF54665">
    <property type="entry name" value="CO dehydrogenase molybdoprotein N-domain-like"/>
    <property type="match status" value="1"/>
</dbReference>
<dbReference type="GO" id="GO:0051537">
    <property type="term" value="F:2 iron, 2 sulfur cluster binding"/>
    <property type="evidence" value="ECO:0007669"/>
    <property type="project" value="UniProtKB-KW"/>
</dbReference>
<dbReference type="InterPro" id="IPR008274">
    <property type="entry name" value="AldOxase/xan_DH_MoCoBD1"/>
</dbReference>
<keyword evidence="4" id="KW-0408">Iron</keyword>
<evidence type="ECO:0000256" key="7">
    <source>
        <dbReference type="ARBA" id="ARBA00034078"/>
    </source>
</evidence>
<dbReference type="Pfam" id="PF20256">
    <property type="entry name" value="MoCoBD_2"/>
    <property type="match status" value="1"/>
</dbReference>
<organism evidence="9 10">
    <name type="scientific">Eumeta variegata</name>
    <name type="common">Bagworm moth</name>
    <name type="synonym">Eumeta japonica</name>
    <dbReference type="NCBI Taxonomy" id="151549"/>
    <lineage>
        <taxon>Eukaryota</taxon>
        <taxon>Metazoa</taxon>
        <taxon>Ecdysozoa</taxon>
        <taxon>Arthropoda</taxon>
        <taxon>Hexapoda</taxon>
        <taxon>Insecta</taxon>
        <taxon>Pterygota</taxon>
        <taxon>Neoptera</taxon>
        <taxon>Endopterygota</taxon>
        <taxon>Lepidoptera</taxon>
        <taxon>Glossata</taxon>
        <taxon>Ditrysia</taxon>
        <taxon>Tineoidea</taxon>
        <taxon>Psychidae</taxon>
        <taxon>Oiketicinae</taxon>
        <taxon>Eumeta</taxon>
    </lineage>
</organism>